<gene>
    <name evidence="1" type="ORF">Sradi_2057500</name>
</gene>
<accession>A0AAW2TIR4</accession>
<dbReference type="InterPro" id="IPR004242">
    <property type="entry name" value="Transposase_21"/>
</dbReference>
<name>A0AAW2TIR4_SESRA</name>
<sequence>MQEALMWTVNDLPLMGWSTAGIMGCPVCMDDTRVLICSTVGRRATLTATDSFSKDHSYRRNKKAFTK</sequence>
<proteinExistence type="predicted"/>
<comment type="caution">
    <text evidence="1">The sequence shown here is derived from an EMBL/GenBank/DDBJ whole genome shotgun (WGS) entry which is preliminary data.</text>
</comment>
<evidence type="ECO:0000313" key="1">
    <source>
        <dbReference type="EMBL" id="KAL0404167.1"/>
    </source>
</evidence>
<reference evidence="1" key="1">
    <citation type="submission" date="2020-06" db="EMBL/GenBank/DDBJ databases">
        <authorList>
            <person name="Li T."/>
            <person name="Hu X."/>
            <person name="Zhang T."/>
            <person name="Song X."/>
            <person name="Zhang H."/>
            <person name="Dai N."/>
            <person name="Sheng W."/>
            <person name="Hou X."/>
            <person name="Wei L."/>
        </authorList>
    </citation>
    <scope>NUCLEOTIDE SEQUENCE</scope>
    <source>
        <strain evidence="1">G02</strain>
        <tissue evidence="1">Leaf</tissue>
    </source>
</reference>
<protein>
    <submittedName>
        <fullName evidence="1">Uncharacterized protein</fullName>
    </submittedName>
</protein>
<reference evidence="1" key="2">
    <citation type="journal article" date="2024" name="Plant">
        <title>Genomic evolution and insights into agronomic trait innovations of Sesamum species.</title>
        <authorList>
            <person name="Miao H."/>
            <person name="Wang L."/>
            <person name="Qu L."/>
            <person name="Liu H."/>
            <person name="Sun Y."/>
            <person name="Le M."/>
            <person name="Wang Q."/>
            <person name="Wei S."/>
            <person name="Zheng Y."/>
            <person name="Lin W."/>
            <person name="Duan Y."/>
            <person name="Cao H."/>
            <person name="Xiong S."/>
            <person name="Wang X."/>
            <person name="Wei L."/>
            <person name="Li C."/>
            <person name="Ma Q."/>
            <person name="Ju M."/>
            <person name="Zhao R."/>
            <person name="Li G."/>
            <person name="Mu C."/>
            <person name="Tian Q."/>
            <person name="Mei H."/>
            <person name="Zhang T."/>
            <person name="Gao T."/>
            <person name="Zhang H."/>
        </authorList>
    </citation>
    <scope>NUCLEOTIDE SEQUENCE</scope>
    <source>
        <strain evidence="1">G02</strain>
    </source>
</reference>
<organism evidence="1">
    <name type="scientific">Sesamum radiatum</name>
    <name type="common">Black benniseed</name>
    <dbReference type="NCBI Taxonomy" id="300843"/>
    <lineage>
        <taxon>Eukaryota</taxon>
        <taxon>Viridiplantae</taxon>
        <taxon>Streptophyta</taxon>
        <taxon>Embryophyta</taxon>
        <taxon>Tracheophyta</taxon>
        <taxon>Spermatophyta</taxon>
        <taxon>Magnoliopsida</taxon>
        <taxon>eudicotyledons</taxon>
        <taxon>Gunneridae</taxon>
        <taxon>Pentapetalae</taxon>
        <taxon>asterids</taxon>
        <taxon>lamiids</taxon>
        <taxon>Lamiales</taxon>
        <taxon>Pedaliaceae</taxon>
        <taxon>Sesamum</taxon>
    </lineage>
</organism>
<dbReference type="AlphaFoldDB" id="A0AAW2TIR4"/>
<dbReference type="Pfam" id="PF02992">
    <property type="entry name" value="Transposase_21"/>
    <property type="match status" value="1"/>
</dbReference>
<dbReference type="EMBL" id="JACGWJ010000008">
    <property type="protein sequence ID" value="KAL0404167.1"/>
    <property type="molecule type" value="Genomic_DNA"/>
</dbReference>